<evidence type="ECO:0000313" key="15">
    <source>
        <dbReference type="Proteomes" id="UP000547879"/>
    </source>
</evidence>
<dbReference type="GO" id="GO:0000155">
    <property type="term" value="F:phosphorelay sensor kinase activity"/>
    <property type="evidence" value="ECO:0007669"/>
    <property type="project" value="InterPro"/>
</dbReference>
<comment type="subcellular location">
    <subcellularLocation>
        <location evidence="2">Membrane</location>
    </subcellularLocation>
</comment>
<keyword evidence="5" id="KW-0808">Transferase</keyword>
<dbReference type="InterPro" id="IPR003594">
    <property type="entry name" value="HATPase_dom"/>
</dbReference>
<evidence type="ECO:0000256" key="9">
    <source>
        <dbReference type="ARBA" id="ARBA00023012"/>
    </source>
</evidence>
<keyword evidence="6 11" id="KW-0812">Transmembrane</keyword>
<comment type="caution">
    <text evidence="14">The sequence shown here is derived from an EMBL/GenBank/DDBJ whole genome shotgun (WGS) entry which is preliminary data.</text>
</comment>
<proteinExistence type="predicted"/>
<dbReference type="InterPro" id="IPR036890">
    <property type="entry name" value="HATPase_C_sf"/>
</dbReference>
<dbReference type="InterPro" id="IPR036097">
    <property type="entry name" value="HisK_dim/P_sf"/>
</dbReference>
<dbReference type="SUPFAM" id="SSF55874">
    <property type="entry name" value="ATPase domain of HSP90 chaperone/DNA topoisomerase II/histidine kinase"/>
    <property type="match status" value="1"/>
</dbReference>
<keyword evidence="15" id="KW-1185">Reference proteome</keyword>
<dbReference type="Pfam" id="PF02518">
    <property type="entry name" value="HATPase_c"/>
    <property type="match status" value="1"/>
</dbReference>
<reference evidence="14 15" key="1">
    <citation type="submission" date="2020-08" db="EMBL/GenBank/DDBJ databases">
        <title>Genomic Encyclopedia of Type Strains, Phase IV (KMG-IV): sequencing the most valuable type-strain genomes for metagenomic binning, comparative biology and taxonomic classification.</title>
        <authorList>
            <person name="Goeker M."/>
        </authorList>
    </citation>
    <scope>NUCLEOTIDE SEQUENCE [LARGE SCALE GENOMIC DNA]</scope>
    <source>
        <strain evidence="14 15">DSM 100734</strain>
    </source>
</reference>
<evidence type="ECO:0000256" key="2">
    <source>
        <dbReference type="ARBA" id="ARBA00004370"/>
    </source>
</evidence>
<evidence type="ECO:0000256" key="7">
    <source>
        <dbReference type="ARBA" id="ARBA00022777"/>
    </source>
</evidence>
<feature type="domain" description="HAMP" evidence="13">
    <location>
        <begin position="166"/>
        <end position="217"/>
    </location>
</feature>
<dbReference type="Gene3D" id="3.30.565.10">
    <property type="entry name" value="Histidine kinase-like ATPase, C-terminal domain"/>
    <property type="match status" value="1"/>
</dbReference>
<gene>
    <name evidence="14" type="ORF">HNQ72_004384</name>
</gene>
<evidence type="ECO:0000256" key="1">
    <source>
        <dbReference type="ARBA" id="ARBA00000085"/>
    </source>
</evidence>
<evidence type="ECO:0000256" key="8">
    <source>
        <dbReference type="ARBA" id="ARBA00022989"/>
    </source>
</evidence>
<evidence type="ECO:0000259" key="12">
    <source>
        <dbReference type="PROSITE" id="PS50109"/>
    </source>
</evidence>
<dbReference type="SMART" id="SM00387">
    <property type="entry name" value="HATPase_c"/>
    <property type="match status" value="1"/>
</dbReference>
<dbReference type="InterPro" id="IPR050428">
    <property type="entry name" value="TCS_sensor_his_kinase"/>
</dbReference>
<evidence type="ECO:0000256" key="5">
    <source>
        <dbReference type="ARBA" id="ARBA00022679"/>
    </source>
</evidence>
<evidence type="ECO:0000256" key="11">
    <source>
        <dbReference type="SAM" id="Phobius"/>
    </source>
</evidence>
<dbReference type="SUPFAM" id="SSF47384">
    <property type="entry name" value="Homodimeric domain of signal transducing histidine kinase"/>
    <property type="match status" value="1"/>
</dbReference>
<dbReference type="AlphaFoldDB" id="A0A7W9Y9L1"/>
<dbReference type="InterPro" id="IPR003661">
    <property type="entry name" value="HisK_dim/P_dom"/>
</dbReference>
<name>A0A7W9Y9L1_9HYPH</name>
<evidence type="ECO:0000313" key="14">
    <source>
        <dbReference type="EMBL" id="MBB6164539.1"/>
    </source>
</evidence>
<dbReference type="PRINTS" id="PR00344">
    <property type="entry name" value="BCTRLSENSOR"/>
</dbReference>
<dbReference type="Gene3D" id="1.10.287.130">
    <property type="match status" value="1"/>
</dbReference>
<evidence type="ECO:0000256" key="6">
    <source>
        <dbReference type="ARBA" id="ARBA00022692"/>
    </source>
</evidence>
<dbReference type="RefSeq" id="WP_244654483.1">
    <property type="nucleotide sequence ID" value="NZ_BMHW01000005.1"/>
</dbReference>
<dbReference type="InterPro" id="IPR005467">
    <property type="entry name" value="His_kinase_dom"/>
</dbReference>
<organism evidence="14 15">
    <name type="scientific">Rhizobium wenxiniae</name>
    <dbReference type="NCBI Taxonomy" id="1737357"/>
    <lineage>
        <taxon>Bacteria</taxon>
        <taxon>Pseudomonadati</taxon>
        <taxon>Pseudomonadota</taxon>
        <taxon>Alphaproteobacteria</taxon>
        <taxon>Hyphomicrobiales</taxon>
        <taxon>Rhizobiaceae</taxon>
        <taxon>Rhizobium/Agrobacterium group</taxon>
        <taxon>Rhizobium</taxon>
    </lineage>
</organism>
<keyword evidence="8 11" id="KW-1133">Transmembrane helix</keyword>
<feature type="transmembrane region" description="Helical" evidence="11">
    <location>
        <begin position="143"/>
        <end position="165"/>
    </location>
</feature>
<dbReference type="EMBL" id="JACHEG010000006">
    <property type="protein sequence ID" value="MBB6164539.1"/>
    <property type="molecule type" value="Genomic_DNA"/>
</dbReference>
<dbReference type="CDD" id="cd00082">
    <property type="entry name" value="HisKA"/>
    <property type="match status" value="1"/>
</dbReference>
<keyword evidence="10 11" id="KW-0472">Membrane</keyword>
<evidence type="ECO:0000256" key="10">
    <source>
        <dbReference type="ARBA" id="ARBA00023136"/>
    </source>
</evidence>
<dbReference type="EC" id="2.7.13.3" evidence="3"/>
<keyword evidence="7 14" id="KW-0418">Kinase</keyword>
<evidence type="ECO:0000256" key="4">
    <source>
        <dbReference type="ARBA" id="ARBA00022553"/>
    </source>
</evidence>
<feature type="domain" description="Histidine kinase" evidence="12">
    <location>
        <begin position="225"/>
        <end position="423"/>
    </location>
</feature>
<dbReference type="Proteomes" id="UP000547879">
    <property type="component" value="Unassembled WGS sequence"/>
</dbReference>
<evidence type="ECO:0000259" key="13">
    <source>
        <dbReference type="PROSITE" id="PS50885"/>
    </source>
</evidence>
<comment type="catalytic activity">
    <reaction evidence="1">
        <text>ATP + protein L-histidine = ADP + protein N-phospho-L-histidine.</text>
        <dbReference type="EC" id="2.7.13.3"/>
    </reaction>
</comment>
<dbReference type="PANTHER" id="PTHR45436">
    <property type="entry name" value="SENSOR HISTIDINE KINASE YKOH"/>
    <property type="match status" value="1"/>
</dbReference>
<dbReference type="InterPro" id="IPR004358">
    <property type="entry name" value="Sig_transdc_His_kin-like_C"/>
</dbReference>
<keyword evidence="9" id="KW-0902">Two-component regulatory system</keyword>
<accession>A0A7W9Y9L1</accession>
<keyword evidence="4" id="KW-0597">Phosphoprotein</keyword>
<dbReference type="GO" id="GO:0005886">
    <property type="term" value="C:plasma membrane"/>
    <property type="evidence" value="ECO:0007669"/>
    <property type="project" value="TreeGrafter"/>
</dbReference>
<sequence length="427" mass="46508">MASAILWLVVAGVVREQVDQRLDVQIEALRSALTSGPDGAATLTVQLDGPPFDRPGSGWYWQVSGEGVQLASRSLSGGTIETPGHAFEWRQLFGRIPRPGGATELQGQALHSRVTDATVGNKIVTITATAPESALTAPAFRSLMWLLPVMALLAGSLIAGTILQVRYGLRPLRQMTADIGSVVTGNRSNLPKPEVDELRPVAFEINRLIDRNAQRLAETRVHFANMAHGLKTPVASMMLALDDRNDPDGSMRQLINRIERRIRNHLADGRRASAGDVVRTSSPAKRRIDDLVLVLERIYADKQLSIDQYVDPSFSVACPEEDFDEIFGNILDNAFKWATGKIQISAVRRGPAAKISIRDDGPGIPHARIEQAFRPGLRLDEITPGDGFGLSISKELIELYGGSICLVPTKQGLHVAVTLPIFQSLDK</sequence>
<dbReference type="PANTHER" id="PTHR45436:SF5">
    <property type="entry name" value="SENSOR HISTIDINE KINASE TRCS"/>
    <property type="match status" value="1"/>
</dbReference>
<dbReference type="InterPro" id="IPR003660">
    <property type="entry name" value="HAMP_dom"/>
</dbReference>
<dbReference type="PROSITE" id="PS50885">
    <property type="entry name" value="HAMP"/>
    <property type="match status" value="1"/>
</dbReference>
<evidence type="ECO:0000256" key="3">
    <source>
        <dbReference type="ARBA" id="ARBA00012438"/>
    </source>
</evidence>
<dbReference type="PROSITE" id="PS50109">
    <property type="entry name" value="HIS_KIN"/>
    <property type="match status" value="1"/>
</dbReference>
<protein>
    <recommendedName>
        <fullName evidence="3">histidine kinase</fullName>
        <ecNumber evidence="3">2.7.13.3</ecNumber>
    </recommendedName>
</protein>